<organism evidence="1 2">
    <name type="scientific">Nocardia terpenica</name>
    <dbReference type="NCBI Taxonomy" id="455432"/>
    <lineage>
        <taxon>Bacteria</taxon>
        <taxon>Bacillati</taxon>
        <taxon>Actinomycetota</taxon>
        <taxon>Actinomycetes</taxon>
        <taxon>Mycobacteriales</taxon>
        <taxon>Nocardiaceae</taxon>
        <taxon>Nocardia</taxon>
    </lineage>
</organism>
<evidence type="ECO:0008006" key="3">
    <source>
        <dbReference type="Google" id="ProtNLM"/>
    </source>
</evidence>
<reference evidence="1 2" key="1">
    <citation type="submission" date="2016-04" db="EMBL/GenBank/DDBJ databases">
        <authorList>
            <person name="Evans L.H."/>
            <person name="Alamgir A."/>
            <person name="Owens N."/>
            <person name="Weber N.D."/>
            <person name="Virtaneva K."/>
            <person name="Barbian K."/>
            <person name="Babar A."/>
            <person name="Rosenke K."/>
        </authorList>
    </citation>
    <scope>NUCLEOTIDE SEQUENCE [LARGE SCALE GENOMIC DNA]</scope>
    <source>
        <strain evidence="1 2">IFM 0406</strain>
    </source>
</reference>
<sequence>MWVGIDVIGTLIHGEIVVHSAGGRRVARRLRRVAPKLGYDYQGENLFRGVVTDAMSGPRIDCARTAGGIECRLHWVIAFDGTAVGLVVWLAPGPVPPRPVYNSWTIDLARLITAGGGDNLTLYGVKRQVGEYKPFPVLLKNMIPDDAPGFTAMIHNLRHEREGVLCDTLWSVRPGTTWNHLWSSATTLGAPGPGRTVYGLTTQLPHRDLDARLGTLVRYTGATLVMVDVVDRVVINASGDLAEALLADEQRLRGVLAQIDLDAVIGEADTEPVVEQMISIEGSLFRAALFALPARPVQPGSVIAILLVAAPQRSWD</sequence>
<dbReference type="EMBL" id="LWGR01000021">
    <property type="protein sequence ID" value="KZM68524.1"/>
    <property type="molecule type" value="Genomic_DNA"/>
</dbReference>
<name>A0A164HHQ9_9NOCA</name>
<dbReference type="AlphaFoldDB" id="A0A164HHQ9"/>
<accession>A0A164HHQ9</accession>
<protein>
    <recommendedName>
        <fullName evidence="3">Rv3651-like N-terminal domain-containing protein</fullName>
    </recommendedName>
</protein>
<comment type="caution">
    <text evidence="1">The sequence shown here is derived from an EMBL/GenBank/DDBJ whole genome shotgun (WGS) entry which is preliminary data.</text>
</comment>
<gene>
    <name evidence="1" type="ORF">AWN90_11695</name>
</gene>
<dbReference type="Proteomes" id="UP000076512">
    <property type="component" value="Unassembled WGS sequence"/>
</dbReference>
<evidence type="ECO:0000313" key="2">
    <source>
        <dbReference type="Proteomes" id="UP000076512"/>
    </source>
</evidence>
<keyword evidence="2" id="KW-1185">Reference proteome</keyword>
<evidence type="ECO:0000313" key="1">
    <source>
        <dbReference type="EMBL" id="KZM68524.1"/>
    </source>
</evidence>
<proteinExistence type="predicted"/>